<sequence length="950" mass="110839">MKLELELPKIEEKVLEFWKKNKIFEKSLEKTKNGPRFVFYEGPPYANGLPGIHHLLSRALKDIILRYKTMQGFFVERKAGWDAHGLPAEVEAEKKMNIKSKKDIEKIGIEKFIQECKNGVFAYKKEWEEFTERIAFWLDFDNAYITCSNNYIESLWWILKQIWEKGLLYQDYKVVPYCPRCGTSLSSHEVAQGYKSIKENSIYVKFKAKEKENTYFLVWTTTPWTLPGNVAIAANPTFSYVKAKVGKDYLILAKERLDAIQEEYTIEEEFKGEKLLNLEYEPLFKAKGLDKKAYFIISGSFISAEEGTGLVHIAPAFGEEDMEAGKQNDLPILMTVDEEGKFKAEVKLWAGMFVKTADPLIIKDLLGRNIIFKEETYEHEYPFCWRCDSPLLYYAKTSWFIKMRAIKEDLIKNNKKINWVPGHLKEGRFGEWLKDIKDWNLSRERYWGTPLPIWICEKCKKTICIGSIEELTNKSGEKIKDLHRPHIDKIIFKCECGGKMRRTIEVIDCWFDSGSMPFAQWHYPFENKDRIDKKISFPADYICEGIDQTRGWFYTLLAVSTLLNLGNPYKNVVSNGIVLDAKGQKMSKSKGNLVWPKDIIDQYGADVARFYFYTANPIAEPKKFDLKDIQTLYRKFFDTLNNSQTFFSIYIDEKFQPIKNFQSANLLDNWVISRLETLKSHVIKNLDNYDIVGAARLFENFVDDLSNWYIRRSRRRFQRPVKREEKEEASQTLYYVLLELSKLLAPFCPFISEKIYQTLNSQEEESVHLVAYPKLDNNLINQKLEEQMKKTREIVNLALAERAKAGIKVRQPLKKIEVKEERPGEELVDLIREEINVKEVVFNKDLENQLKLDTEITPELAEEGIIRDIIRHSNKIRKKLNLKPEDKIVVLYNSSSKAVNEILEKNKDFIAKETLSEVVSIGGEADKSFDHEEEIKSDGDNTRIAIKKIN</sequence>
<evidence type="ECO:0000256" key="10">
    <source>
        <dbReference type="ARBA" id="ARBA00022840"/>
    </source>
</evidence>
<dbReference type="GO" id="GO:0004822">
    <property type="term" value="F:isoleucine-tRNA ligase activity"/>
    <property type="evidence" value="ECO:0007669"/>
    <property type="project" value="UniProtKB-EC"/>
</dbReference>
<dbReference type="Pfam" id="PF19302">
    <property type="entry name" value="DUF5915"/>
    <property type="match status" value="1"/>
</dbReference>
<evidence type="ECO:0000313" key="17">
    <source>
        <dbReference type="EMBL" id="KKN97060.1"/>
    </source>
</evidence>
<dbReference type="PANTHER" id="PTHR42780">
    <property type="entry name" value="SOLEUCYL-TRNA SYNTHETASE"/>
    <property type="match status" value="1"/>
</dbReference>
<gene>
    <name evidence="17" type="ORF">LCGC14_0160170</name>
</gene>
<evidence type="ECO:0000256" key="14">
    <source>
        <dbReference type="ARBA" id="ARBA00048359"/>
    </source>
</evidence>
<evidence type="ECO:0000256" key="5">
    <source>
        <dbReference type="ARBA" id="ARBA00022490"/>
    </source>
</evidence>
<dbReference type="EMBL" id="LAZR01000060">
    <property type="protein sequence ID" value="KKN97060.1"/>
    <property type="molecule type" value="Genomic_DNA"/>
</dbReference>
<dbReference type="FunFam" id="3.40.50.620:FF:000063">
    <property type="entry name" value="Isoleucine--tRNA ligase"/>
    <property type="match status" value="1"/>
</dbReference>
<comment type="function">
    <text evidence="13">Catalyzes the attachment of isoleucine to tRNA(Ile). As IleRS can inadvertently accommodate and process structurally similar amino acids such as valine, to avoid such errors it has two additional distinct tRNA(Ile)-dependent editing activities. One activity is designated as 'pretransfer' editing and involves the hydrolysis of activated Val-AMP. The other activity is designated 'posttransfer' editing and involves deacylation of mischarged Val-tRNA(Ile).</text>
</comment>
<dbReference type="EC" id="6.1.1.5" evidence="4"/>
<dbReference type="PANTHER" id="PTHR42780:SF1">
    <property type="entry name" value="ISOLEUCINE--TRNA LIGASE, CYTOPLASMIC"/>
    <property type="match status" value="1"/>
</dbReference>
<comment type="cofactor">
    <cofactor evidence="1">
        <name>Zn(2+)</name>
        <dbReference type="ChEBI" id="CHEBI:29105"/>
    </cofactor>
</comment>
<feature type="domain" description="Aminoacyl-tRNA synthetase class Ia" evidence="15">
    <location>
        <begin position="14"/>
        <end position="616"/>
    </location>
</feature>
<dbReference type="GO" id="GO:0046872">
    <property type="term" value="F:metal ion binding"/>
    <property type="evidence" value="ECO:0007669"/>
    <property type="project" value="UniProtKB-KW"/>
</dbReference>
<keyword evidence="8" id="KW-0547">Nucleotide-binding</keyword>
<dbReference type="PRINTS" id="PR00984">
    <property type="entry name" value="TRNASYNTHILE"/>
</dbReference>
<dbReference type="GO" id="GO:0006428">
    <property type="term" value="P:isoleucyl-tRNA aminoacylation"/>
    <property type="evidence" value="ECO:0007669"/>
    <property type="project" value="InterPro"/>
</dbReference>
<dbReference type="InterPro" id="IPR023586">
    <property type="entry name" value="Ile-tRNA-ligase_type2"/>
</dbReference>
<keyword evidence="11" id="KW-0648">Protein biosynthesis</keyword>
<dbReference type="InterPro" id="IPR002301">
    <property type="entry name" value="Ile-tRNA-ligase"/>
</dbReference>
<comment type="subunit">
    <text evidence="3">Monomer.</text>
</comment>
<evidence type="ECO:0000256" key="2">
    <source>
        <dbReference type="ARBA" id="ARBA00004496"/>
    </source>
</evidence>
<name>A0A0F9UVI5_9ZZZZ</name>
<dbReference type="InterPro" id="IPR013155">
    <property type="entry name" value="M/V/L/I-tRNA-synth_anticd-bd"/>
</dbReference>
<organism evidence="17">
    <name type="scientific">marine sediment metagenome</name>
    <dbReference type="NCBI Taxonomy" id="412755"/>
    <lineage>
        <taxon>unclassified sequences</taxon>
        <taxon>metagenomes</taxon>
        <taxon>ecological metagenomes</taxon>
    </lineage>
</organism>
<dbReference type="GO" id="GO:0002161">
    <property type="term" value="F:aminoacyl-tRNA deacylase activity"/>
    <property type="evidence" value="ECO:0007669"/>
    <property type="project" value="InterPro"/>
</dbReference>
<evidence type="ECO:0000256" key="8">
    <source>
        <dbReference type="ARBA" id="ARBA00022741"/>
    </source>
</evidence>
<dbReference type="SUPFAM" id="SSF47323">
    <property type="entry name" value="Anticodon-binding domain of a subclass of class I aminoacyl-tRNA synthetases"/>
    <property type="match status" value="1"/>
</dbReference>
<comment type="subcellular location">
    <subcellularLocation>
        <location evidence="2">Cytoplasm</location>
    </subcellularLocation>
</comment>
<evidence type="ECO:0000256" key="7">
    <source>
        <dbReference type="ARBA" id="ARBA00022723"/>
    </source>
</evidence>
<evidence type="ECO:0000259" key="15">
    <source>
        <dbReference type="Pfam" id="PF00133"/>
    </source>
</evidence>
<dbReference type="GO" id="GO:0005524">
    <property type="term" value="F:ATP binding"/>
    <property type="evidence" value="ECO:0007669"/>
    <property type="project" value="UniProtKB-KW"/>
</dbReference>
<dbReference type="Pfam" id="PF08264">
    <property type="entry name" value="Anticodon_1"/>
    <property type="match status" value="1"/>
</dbReference>
<evidence type="ECO:0000256" key="1">
    <source>
        <dbReference type="ARBA" id="ARBA00001947"/>
    </source>
</evidence>
<dbReference type="InterPro" id="IPR033709">
    <property type="entry name" value="Anticodon_Ile_ABEc"/>
</dbReference>
<keyword evidence="10" id="KW-0067">ATP-binding</keyword>
<evidence type="ECO:0000259" key="16">
    <source>
        <dbReference type="Pfam" id="PF08264"/>
    </source>
</evidence>
<keyword evidence="5" id="KW-0963">Cytoplasm</keyword>
<evidence type="ECO:0000256" key="6">
    <source>
        <dbReference type="ARBA" id="ARBA00022598"/>
    </source>
</evidence>
<dbReference type="SUPFAM" id="SSF52374">
    <property type="entry name" value="Nucleotidylyl transferase"/>
    <property type="match status" value="1"/>
</dbReference>
<evidence type="ECO:0000256" key="3">
    <source>
        <dbReference type="ARBA" id="ARBA00011245"/>
    </source>
</evidence>
<keyword evidence="12" id="KW-0030">Aminoacyl-tRNA synthetase</keyword>
<dbReference type="GO" id="GO:0000049">
    <property type="term" value="F:tRNA binding"/>
    <property type="evidence" value="ECO:0007669"/>
    <property type="project" value="InterPro"/>
</dbReference>
<dbReference type="HAMAP" id="MF_02003">
    <property type="entry name" value="Ile_tRNA_synth_type2"/>
    <property type="match status" value="1"/>
</dbReference>
<comment type="caution">
    <text evidence="17">The sequence shown here is derived from an EMBL/GenBank/DDBJ whole genome shotgun (WGS) entry which is preliminary data.</text>
</comment>
<feature type="domain" description="Methionyl/Valyl/Leucyl/Isoleucyl-tRNA synthetase anticodon-binding" evidence="16">
    <location>
        <begin position="668"/>
        <end position="815"/>
    </location>
</feature>
<dbReference type="NCBIfam" id="TIGR00392">
    <property type="entry name" value="ileS"/>
    <property type="match status" value="1"/>
</dbReference>
<dbReference type="Gene3D" id="1.10.730.10">
    <property type="entry name" value="Isoleucyl-tRNA Synthetase, Domain 1"/>
    <property type="match status" value="1"/>
</dbReference>
<dbReference type="InterPro" id="IPR014729">
    <property type="entry name" value="Rossmann-like_a/b/a_fold"/>
</dbReference>
<evidence type="ECO:0000256" key="13">
    <source>
        <dbReference type="ARBA" id="ARBA00025217"/>
    </source>
</evidence>
<proteinExistence type="inferred from homology"/>
<keyword evidence="7" id="KW-0479">Metal-binding</keyword>
<reference evidence="17" key="1">
    <citation type="journal article" date="2015" name="Nature">
        <title>Complex archaea that bridge the gap between prokaryotes and eukaryotes.</title>
        <authorList>
            <person name="Spang A."/>
            <person name="Saw J.H."/>
            <person name="Jorgensen S.L."/>
            <person name="Zaremba-Niedzwiedzka K."/>
            <person name="Martijn J."/>
            <person name="Lind A.E."/>
            <person name="van Eijk R."/>
            <person name="Schleper C."/>
            <person name="Guy L."/>
            <person name="Ettema T.J."/>
        </authorList>
    </citation>
    <scope>NUCLEOTIDE SEQUENCE</scope>
</reference>
<dbReference type="InterPro" id="IPR009008">
    <property type="entry name" value="Val/Leu/Ile-tRNA-synth_edit"/>
</dbReference>
<keyword evidence="9" id="KW-0862">Zinc</keyword>
<dbReference type="Gene3D" id="3.40.50.620">
    <property type="entry name" value="HUPs"/>
    <property type="match status" value="2"/>
</dbReference>
<dbReference type="GO" id="GO:0005737">
    <property type="term" value="C:cytoplasm"/>
    <property type="evidence" value="ECO:0007669"/>
    <property type="project" value="UniProtKB-SubCell"/>
</dbReference>
<dbReference type="SUPFAM" id="SSF50677">
    <property type="entry name" value="ValRS/IleRS/LeuRS editing domain"/>
    <property type="match status" value="1"/>
</dbReference>
<dbReference type="InterPro" id="IPR009080">
    <property type="entry name" value="tRNAsynth_Ia_anticodon-bd"/>
</dbReference>
<protein>
    <recommendedName>
        <fullName evidence="4">isoleucine--tRNA ligase</fullName>
        <ecNumber evidence="4">6.1.1.5</ecNumber>
    </recommendedName>
</protein>
<evidence type="ECO:0000256" key="11">
    <source>
        <dbReference type="ARBA" id="ARBA00022917"/>
    </source>
</evidence>
<comment type="catalytic activity">
    <reaction evidence="14">
        <text>tRNA(Ile) + L-isoleucine + ATP = L-isoleucyl-tRNA(Ile) + AMP + diphosphate</text>
        <dbReference type="Rhea" id="RHEA:11060"/>
        <dbReference type="Rhea" id="RHEA-COMP:9666"/>
        <dbReference type="Rhea" id="RHEA-COMP:9695"/>
        <dbReference type="ChEBI" id="CHEBI:30616"/>
        <dbReference type="ChEBI" id="CHEBI:33019"/>
        <dbReference type="ChEBI" id="CHEBI:58045"/>
        <dbReference type="ChEBI" id="CHEBI:78442"/>
        <dbReference type="ChEBI" id="CHEBI:78528"/>
        <dbReference type="ChEBI" id="CHEBI:456215"/>
        <dbReference type="EC" id="6.1.1.5"/>
    </reaction>
</comment>
<dbReference type="CDD" id="cd07961">
    <property type="entry name" value="Anticodon_Ia_Ile_ABEc"/>
    <property type="match status" value="1"/>
</dbReference>
<dbReference type="FunFam" id="3.40.50.620:FF:000075">
    <property type="entry name" value="Isoleucine--tRNA ligase"/>
    <property type="match status" value="1"/>
</dbReference>
<evidence type="ECO:0000256" key="9">
    <source>
        <dbReference type="ARBA" id="ARBA00022833"/>
    </source>
</evidence>
<keyword evidence="6" id="KW-0436">Ligase</keyword>
<evidence type="ECO:0000256" key="4">
    <source>
        <dbReference type="ARBA" id="ARBA00013165"/>
    </source>
</evidence>
<dbReference type="InterPro" id="IPR002300">
    <property type="entry name" value="aa-tRNA-synth_Ia"/>
</dbReference>
<accession>A0A0F9UVI5</accession>
<dbReference type="CDD" id="cd00818">
    <property type="entry name" value="IleRS_core"/>
    <property type="match status" value="1"/>
</dbReference>
<dbReference type="Pfam" id="PF00133">
    <property type="entry name" value="tRNA-synt_1"/>
    <property type="match status" value="1"/>
</dbReference>
<dbReference type="AlphaFoldDB" id="A0A0F9UVI5"/>
<evidence type="ECO:0000256" key="12">
    <source>
        <dbReference type="ARBA" id="ARBA00023146"/>
    </source>
</evidence>